<dbReference type="PANTHER" id="PTHR11267:SF104">
    <property type="entry name" value="T-BOX TRANSCRIPTION FACTOR TBX1"/>
    <property type="match status" value="1"/>
</dbReference>
<comment type="subcellular location">
    <subcellularLocation>
        <location evidence="6">Nucleus</location>
    </subcellularLocation>
</comment>
<evidence type="ECO:0000256" key="6">
    <source>
        <dbReference type="PROSITE-ProRule" id="PRU00201"/>
    </source>
</evidence>
<reference evidence="9" key="2">
    <citation type="submission" date="2025-09" db="UniProtKB">
        <authorList>
            <consortium name="Ensembl"/>
        </authorList>
    </citation>
    <scope>IDENTIFICATION</scope>
</reference>
<organism evidence="9 10">
    <name type="scientific">Periophthalmus magnuspinnatus</name>
    <dbReference type="NCBI Taxonomy" id="409849"/>
    <lineage>
        <taxon>Eukaryota</taxon>
        <taxon>Metazoa</taxon>
        <taxon>Chordata</taxon>
        <taxon>Craniata</taxon>
        <taxon>Vertebrata</taxon>
        <taxon>Euteleostomi</taxon>
        <taxon>Actinopterygii</taxon>
        <taxon>Neopterygii</taxon>
        <taxon>Teleostei</taxon>
        <taxon>Neoteleostei</taxon>
        <taxon>Acanthomorphata</taxon>
        <taxon>Gobiaria</taxon>
        <taxon>Gobiiformes</taxon>
        <taxon>Gobioidei</taxon>
        <taxon>Gobiidae</taxon>
        <taxon>Oxudercinae</taxon>
        <taxon>Periophthalmus</taxon>
    </lineage>
</organism>
<dbReference type="GO" id="GO:0000978">
    <property type="term" value="F:RNA polymerase II cis-regulatory region sequence-specific DNA binding"/>
    <property type="evidence" value="ECO:0007669"/>
    <property type="project" value="InterPro"/>
</dbReference>
<dbReference type="GO" id="GO:0005634">
    <property type="term" value="C:nucleus"/>
    <property type="evidence" value="ECO:0007669"/>
    <property type="project" value="UniProtKB-SubCell"/>
</dbReference>
<dbReference type="PANTHER" id="PTHR11267">
    <property type="entry name" value="T-BOX PROTEIN-RELATED"/>
    <property type="match status" value="1"/>
</dbReference>
<sequence>MPTTDSAEDADVSSTCNFPPKLLLRVFENRAASMATTNRGKALSSPAEASPAKAPPTSPAPSDDSAETSPSTSHIASAADSLPCIRSSFTKTQEEATSCASTPFGNPGETDYPNRLTFKGVTVTLESSRIWNDFHRCGTEMILTKPGRHMFPYCRYRISGLDPERKYSMVLSVPPADAFKYKWSGNNWEVSGPADHLSQGLIRAFAHHYSPSVGSDWMRILVSFKKLKVTNNGNDQEGNIILHSLHRYIPRLHIIPVPDSIVPTADKPVVMGPESMTFTFPQTEFMAVTTYQNFKITQMKIRYNPFAKGFREDGHNPRLQRIPRTVEFVSVRTEGARLKDVTSPLCHFLLRVFANYLSLRVCCAAQLQVFTPFLTELKVKGAVHFKTTT</sequence>
<evidence type="ECO:0000256" key="3">
    <source>
        <dbReference type="ARBA" id="ARBA00023125"/>
    </source>
</evidence>
<dbReference type="Pfam" id="PF00907">
    <property type="entry name" value="T-box"/>
    <property type="match status" value="1"/>
</dbReference>
<dbReference type="SMART" id="SM00425">
    <property type="entry name" value="TBOX"/>
    <property type="match status" value="1"/>
</dbReference>
<comment type="caution">
    <text evidence="6">Lacks conserved residue(s) required for the propagation of feature annotation.</text>
</comment>
<dbReference type="AlphaFoldDB" id="A0A3B3ZWM9"/>
<dbReference type="InterPro" id="IPR001699">
    <property type="entry name" value="TF_T-box"/>
</dbReference>
<evidence type="ECO:0000256" key="5">
    <source>
        <dbReference type="ARBA" id="ARBA00023242"/>
    </source>
</evidence>
<feature type="domain" description="T-box" evidence="8">
    <location>
        <begin position="125"/>
        <end position="312"/>
    </location>
</feature>
<dbReference type="GO" id="GO:0045893">
    <property type="term" value="P:positive regulation of DNA-templated transcription"/>
    <property type="evidence" value="ECO:0007669"/>
    <property type="project" value="InterPro"/>
</dbReference>
<keyword evidence="1" id="KW-0217">Developmental protein</keyword>
<dbReference type="GO" id="GO:0001708">
    <property type="term" value="P:cell fate specification"/>
    <property type="evidence" value="ECO:0007669"/>
    <property type="project" value="TreeGrafter"/>
</dbReference>
<dbReference type="InterPro" id="IPR046360">
    <property type="entry name" value="T-box_DNA-bd"/>
</dbReference>
<evidence type="ECO:0000313" key="9">
    <source>
        <dbReference type="Ensembl" id="ENSPMGP00000009138.1"/>
    </source>
</evidence>
<keyword evidence="2" id="KW-0805">Transcription regulation</keyword>
<dbReference type="PRINTS" id="PR00937">
    <property type="entry name" value="TBOX"/>
</dbReference>
<evidence type="ECO:0000256" key="7">
    <source>
        <dbReference type="SAM" id="MobiDB-lite"/>
    </source>
</evidence>
<keyword evidence="3 6" id="KW-0238">DNA-binding</keyword>
<protein>
    <recommendedName>
        <fullName evidence="8">T-box domain-containing protein</fullName>
    </recommendedName>
</protein>
<dbReference type="InterPro" id="IPR036960">
    <property type="entry name" value="T-box_sf"/>
</dbReference>
<name>A0A3B3ZWM9_9GOBI</name>
<keyword evidence="4" id="KW-0804">Transcription</keyword>
<dbReference type="PROSITE" id="PS50252">
    <property type="entry name" value="TBOX_3"/>
    <property type="match status" value="1"/>
</dbReference>
<evidence type="ECO:0000256" key="4">
    <source>
        <dbReference type="ARBA" id="ARBA00023163"/>
    </source>
</evidence>
<dbReference type="InterPro" id="IPR008967">
    <property type="entry name" value="p53-like_TF_DNA-bd_sf"/>
</dbReference>
<dbReference type="STRING" id="409849.ENSPMGP00000009138"/>
<dbReference type="SUPFAM" id="SSF49417">
    <property type="entry name" value="p53-like transcription factors"/>
    <property type="match status" value="1"/>
</dbReference>
<dbReference type="Proteomes" id="UP000261520">
    <property type="component" value="Unplaced"/>
</dbReference>
<keyword evidence="5 6" id="KW-0539">Nucleus</keyword>
<evidence type="ECO:0000259" key="8">
    <source>
        <dbReference type="PROSITE" id="PS50252"/>
    </source>
</evidence>
<evidence type="ECO:0000256" key="1">
    <source>
        <dbReference type="ARBA" id="ARBA00022473"/>
    </source>
</evidence>
<evidence type="ECO:0000256" key="2">
    <source>
        <dbReference type="ARBA" id="ARBA00023015"/>
    </source>
</evidence>
<reference evidence="9" key="1">
    <citation type="submission" date="2025-08" db="UniProtKB">
        <authorList>
            <consortium name="Ensembl"/>
        </authorList>
    </citation>
    <scope>IDENTIFICATION</scope>
</reference>
<proteinExistence type="predicted"/>
<dbReference type="GO" id="GO:0000981">
    <property type="term" value="F:DNA-binding transcription factor activity, RNA polymerase II-specific"/>
    <property type="evidence" value="ECO:0007669"/>
    <property type="project" value="TreeGrafter"/>
</dbReference>
<accession>A0A3B3ZWM9</accession>
<feature type="region of interest" description="Disordered" evidence="7">
    <location>
        <begin position="35"/>
        <end position="77"/>
    </location>
</feature>
<dbReference type="Ensembl" id="ENSPMGT00000009732.1">
    <property type="protein sequence ID" value="ENSPMGP00000009138.1"/>
    <property type="gene ID" value="ENSPMGG00000007560.1"/>
</dbReference>
<dbReference type="GO" id="GO:0000785">
    <property type="term" value="C:chromatin"/>
    <property type="evidence" value="ECO:0007669"/>
    <property type="project" value="TreeGrafter"/>
</dbReference>
<keyword evidence="10" id="KW-1185">Reference proteome</keyword>
<evidence type="ECO:0000313" key="10">
    <source>
        <dbReference type="Proteomes" id="UP000261520"/>
    </source>
</evidence>
<dbReference type="Gene3D" id="2.60.40.820">
    <property type="entry name" value="Transcription factor, T-box"/>
    <property type="match status" value="1"/>
</dbReference>